<dbReference type="EMBL" id="UINC01169624">
    <property type="protein sequence ID" value="SVD73256.1"/>
    <property type="molecule type" value="Genomic_DNA"/>
</dbReference>
<proteinExistence type="predicted"/>
<keyword evidence="2" id="KW-0040">ANK repeat</keyword>
<dbReference type="PRINTS" id="PR01415">
    <property type="entry name" value="ANKYRIN"/>
</dbReference>
<dbReference type="SMART" id="SM00248">
    <property type="entry name" value="ANK"/>
    <property type="match status" value="5"/>
</dbReference>
<sequence>DAGAEVNETAPDGASALVVASFSGHGELAALLIERGADLDAADAGYAPLHTAVLRSDVQLVKMLLAHGADPNIRITRGSRVPRSTNWWVLPGFLAGGTPYLLAAKYTELEIMRILSSHGADPFLPTQDGTTPLMMAAGATWRNREVDRRNRAVPTEVAEAMHADDVLNFEATKLALELGADVNTQNQAGDTALHSAVYKAWPRVVQLLVEYGGNLDLKNGNGKSAKDTMCYDEGQLVQCPDGRSGG</sequence>
<dbReference type="AlphaFoldDB" id="A0A382XQC4"/>
<dbReference type="SUPFAM" id="SSF48403">
    <property type="entry name" value="Ankyrin repeat"/>
    <property type="match status" value="1"/>
</dbReference>
<dbReference type="Pfam" id="PF12796">
    <property type="entry name" value="Ank_2"/>
    <property type="match status" value="1"/>
</dbReference>
<keyword evidence="1" id="KW-0677">Repeat</keyword>
<gene>
    <name evidence="3" type="ORF">METZ01_LOCUS426110</name>
</gene>
<dbReference type="Pfam" id="PF13637">
    <property type="entry name" value="Ank_4"/>
    <property type="match status" value="1"/>
</dbReference>
<dbReference type="PROSITE" id="PS50297">
    <property type="entry name" value="ANK_REP_REGION"/>
    <property type="match status" value="3"/>
</dbReference>
<dbReference type="PANTHER" id="PTHR24171">
    <property type="entry name" value="ANKYRIN REPEAT DOMAIN-CONTAINING PROTEIN 39-RELATED"/>
    <property type="match status" value="1"/>
</dbReference>
<dbReference type="InterPro" id="IPR036770">
    <property type="entry name" value="Ankyrin_rpt-contain_sf"/>
</dbReference>
<reference evidence="3" key="1">
    <citation type="submission" date="2018-05" db="EMBL/GenBank/DDBJ databases">
        <authorList>
            <person name="Lanie J.A."/>
            <person name="Ng W.-L."/>
            <person name="Kazmierczak K.M."/>
            <person name="Andrzejewski T.M."/>
            <person name="Davidsen T.M."/>
            <person name="Wayne K.J."/>
            <person name="Tettelin H."/>
            <person name="Glass J.I."/>
            <person name="Rusch D."/>
            <person name="Podicherti R."/>
            <person name="Tsui H.-C.T."/>
            <person name="Winkler M.E."/>
        </authorList>
    </citation>
    <scope>NUCLEOTIDE SEQUENCE</scope>
</reference>
<dbReference type="Gene3D" id="1.25.40.20">
    <property type="entry name" value="Ankyrin repeat-containing domain"/>
    <property type="match status" value="2"/>
</dbReference>
<feature type="non-terminal residue" evidence="3">
    <location>
        <position position="1"/>
    </location>
</feature>
<evidence type="ECO:0000256" key="1">
    <source>
        <dbReference type="ARBA" id="ARBA00022737"/>
    </source>
</evidence>
<evidence type="ECO:0000256" key="2">
    <source>
        <dbReference type="ARBA" id="ARBA00023043"/>
    </source>
</evidence>
<protein>
    <submittedName>
        <fullName evidence="3">Uncharacterized protein</fullName>
    </submittedName>
</protein>
<evidence type="ECO:0000313" key="3">
    <source>
        <dbReference type="EMBL" id="SVD73256.1"/>
    </source>
</evidence>
<dbReference type="PROSITE" id="PS50088">
    <property type="entry name" value="ANK_REPEAT"/>
    <property type="match status" value="4"/>
</dbReference>
<name>A0A382XQC4_9ZZZZ</name>
<dbReference type="InterPro" id="IPR002110">
    <property type="entry name" value="Ankyrin_rpt"/>
</dbReference>
<accession>A0A382XQC4</accession>
<organism evidence="3">
    <name type="scientific">marine metagenome</name>
    <dbReference type="NCBI Taxonomy" id="408172"/>
    <lineage>
        <taxon>unclassified sequences</taxon>
        <taxon>metagenomes</taxon>
        <taxon>ecological metagenomes</taxon>
    </lineage>
</organism>